<evidence type="ECO:0000313" key="2">
    <source>
        <dbReference type="Proteomes" id="UP000473014"/>
    </source>
</evidence>
<dbReference type="EMBL" id="WIXO01000001">
    <property type="protein sequence ID" value="MTE21007.1"/>
    <property type="molecule type" value="Genomic_DNA"/>
</dbReference>
<dbReference type="NCBIfam" id="TIGR00026">
    <property type="entry name" value="hi_GC_TIGR00026"/>
    <property type="match status" value="1"/>
</dbReference>
<reference evidence="1 2" key="1">
    <citation type="submission" date="2019-11" db="EMBL/GenBank/DDBJ databases">
        <authorList>
            <person name="Yuan L."/>
        </authorList>
    </citation>
    <scope>NUCLEOTIDE SEQUENCE [LARGE SCALE GENOMIC DNA]</scope>
    <source>
        <strain evidence="1 2">TRM43335</strain>
    </source>
</reference>
<dbReference type="RefSeq" id="WP_162466367.1">
    <property type="nucleotide sequence ID" value="NZ_WIXO01000001.1"/>
</dbReference>
<organism evidence="1 2">
    <name type="scientific">Streptomyces taklimakanensis</name>
    <dbReference type="NCBI Taxonomy" id="2569853"/>
    <lineage>
        <taxon>Bacteria</taxon>
        <taxon>Bacillati</taxon>
        <taxon>Actinomycetota</taxon>
        <taxon>Actinomycetes</taxon>
        <taxon>Kitasatosporales</taxon>
        <taxon>Streptomycetaceae</taxon>
        <taxon>Streptomyces</taxon>
    </lineage>
</organism>
<dbReference type="InterPro" id="IPR012349">
    <property type="entry name" value="Split_barrel_FMN-bd"/>
</dbReference>
<keyword evidence="2" id="KW-1185">Reference proteome</keyword>
<evidence type="ECO:0000313" key="1">
    <source>
        <dbReference type="EMBL" id="MTE21007.1"/>
    </source>
</evidence>
<protein>
    <submittedName>
        <fullName evidence="1">Nitroreductase family deazaflavin-dependent oxidoreductase</fullName>
    </submittedName>
</protein>
<dbReference type="Pfam" id="PF04075">
    <property type="entry name" value="F420H2_quin_red"/>
    <property type="match status" value="1"/>
</dbReference>
<comment type="caution">
    <text evidence="1">The sequence shown here is derived from an EMBL/GenBank/DDBJ whole genome shotgun (WGS) entry which is preliminary data.</text>
</comment>
<proteinExistence type="predicted"/>
<accession>A0A6G2BFE3</accession>
<sequence length="133" mass="15060">MPINRRVARFNRRIANRFVGPVLSRMPGFGKVHHRGRKSGREYTTPVKLFRQGEKIVITLPYGPGSDWVRNVLAAGGCEITTRGRRLRLTDPVVFSDDGRTPMPAITRRILSRFDATEFLALTPSDLPTSTRR</sequence>
<dbReference type="GO" id="GO:0016491">
    <property type="term" value="F:oxidoreductase activity"/>
    <property type="evidence" value="ECO:0007669"/>
    <property type="project" value="InterPro"/>
</dbReference>
<dbReference type="InterPro" id="IPR004378">
    <property type="entry name" value="F420H2_quin_Rdtase"/>
</dbReference>
<name>A0A6G2BFE3_9ACTN</name>
<dbReference type="Gene3D" id="2.30.110.10">
    <property type="entry name" value="Electron Transport, Fmn-binding Protein, Chain A"/>
    <property type="match status" value="1"/>
</dbReference>
<gene>
    <name evidence="1" type="ORF">F0L17_18155</name>
</gene>
<dbReference type="AlphaFoldDB" id="A0A6G2BFE3"/>
<dbReference type="Proteomes" id="UP000473014">
    <property type="component" value="Unassembled WGS sequence"/>
</dbReference>